<evidence type="ECO:0000256" key="2">
    <source>
        <dbReference type="ARBA" id="ARBA00023315"/>
    </source>
</evidence>
<dbReference type="InterPro" id="IPR050832">
    <property type="entry name" value="Bact_Acetyltransf"/>
</dbReference>
<comment type="caution">
    <text evidence="4">The sequence shown here is derived from an EMBL/GenBank/DDBJ whole genome shotgun (WGS) entry which is preliminary data.</text>
</comment>
<dbReference type="Gene3D" id="3.40.630.30">
    <property type="match status" value="1"/>
</dbReference>
<evidence type="ECO:0000259" key="3">
    <source>
        <dbReference type="PROSITE" id="PS51186"/>
    </source>
</evidence>
<gene>
    <name evidence="4" type="ORF">JM946_10950</name>
</gene>
<dbReference type="InterPro" id="IPR016181">
    <property type="entry name" value="Acyl_CoA_acyltransferase"/>
</dbReference>
<protein>
    <submittedName>
        <fullName evidence="4">GNAT family N-acetyltransferase</fullName>
    </submittedName>
</protein>
<dbReference type="EMBL" id="JAEVLS010000002">
    <property type="protein sequence ID" value="MBM0105271.1"/>
    <property type="molecule type" value="Genomic_DNA"/>
</dbReference>
<dbReference type="InterPro" id="IPR000182">
    <property type="entry name" value="GNAT_dom"/>
</dbReference>
<keyword evidence="5" id="KW-1185">Reference proteome</keyword>
<feature type="domain" description="N-acetyltransferase" evidence="3">
    <location>
        <begin position="3"/>
        <end position="179"/>
    </location>
</feature>
<accession>A0ABS1WWC0</accession>
<dbReference type="PANTHER" id="PTHR43877">
    <property type="entry name" value="AMINOALKYLPHOSPHONATE N-ACETYLTRANSFERASE-RELATED-RELATED"/>
    <property type="match status" value="1"/>
</dbReference>
<dbReference type="RefSeq" id="WP_203167322.1">
    <property type="nucleotide sequence ID" value="NZ_JAEVLS010000002.1"/>
</dbReference>
<organism evidence="4 5">
    <name type="scientific">Steroidobacter gossypii</name>
    <dbReference type="NCBI Taxonomy" id="2805490"/>
    <lineage>
        <taxon>Bacteria</taxon>
        <taxon>Pseudomonadati</taxon>
        <taxon>Pseudomonadota</taxon>
        <taxon>Gammaproteobacteria</taxon>
        <taxon>Steroidobacterales</taxon>
        <taxon>Steroidobacteraceae</taxon>
        <taxon>Steroidobacter</taxon>
    </lineage>
</organism>
<dbReference type="SUPFAM" id="SSF55729">
    <property type="entry name" value="Acyl-CoA N-acyltransferases (Nat)"/>
    <property type="match status" value="1"/>
</dbReference>
<evidence type="ECO:0000256" key="1">
    <source>
        <dbReference type="ARBA" id="ARBA00022679"/>
    </source>
</evidence>
<name>A0ABS1WWC0_9GAMM</name>
<keyword evidence="1" id="KW-0808">Transferase</keyword>
<sequence length="188" mass="20756">MDYRLRLATAADEPILRDLIARSIRELGAADYTPAQIDAALLGAFGVDTQLIRDQTYFVIETGSGEIVGCGGWSRRKTLFGSDTREVRDDSWLDPATEAARIRAFFIDARHARRGLGRMLLDRCESEAARAGFTEFALMATLPGKRLYEACGYVGDQSLDHPLPGGLHITFVPMTKRRFGLNSGSVKE</sequence>
<keyword evidence="2" id="KW-0012">Acyltransferase</keyword>
<evidence type="ECO:0000313" key="5">
    <source>
        <dbReference type="Proteomes" id="UP000661077"/>
    </source>
</evidence>
<dbReference type="PROSITE" id="PS51186">
    <property type="entry name" value="GNAT"/>
    <property type="match status" value="1"/>
</dbReference>
<dbReference type="Pfam" id="PF00583">
    <property type="entry name" value="Acetyltransf_1"/>
    <property type="match status" value="1"/>
</dbReference>
<proteinExistence type="predicted"/>
<dbReference type="CDD" id="cd04301">
    <property type="entry name" value="NAT_SF"/>
    <property type="match status" value="1"/>
</dbReference>
<evidence type="ECO:0000313" key="4">
    <source>
        <dbReference type="EMBL" id="MBM0105271.1"/>
    </source>
</evidence>
<reference evidence="4 5" key="1">
    <citation type="journal article" date="2021" name="Int. J. Syst. Evol. Microbiol.">
        <title>Steroidobacter gossypii sp. nov., isolated from soil of cotton cropping field.</title>
        <authorList>
            <person name="Huang R."/>
            <person name="Yang S."/>
            <person name="Zhen C."/>
            <person name="Liu W."/>
        </authorList>
    </citation>
    <scope>NUCLEOTIDE SEQUENCE [LARGE SCALE GENOMIC DNA]</scope>
    <source>
        <strain evidence="4 5">S1-65</strain>
    </source>
</reference>
<dbReference type="Proteomes" id="UP000661077">
    <property type="component" value="Unassembled WGS sequence"/>
</dbReference>
<dbReference type="PANTHER" id="PTHR43877:SF1">
    <property type="entry name" value="ACETYLTRANSFERASE"/>
    <property type="match status" value="1"/>
</dbReference>